<dbReference type="InterPro" id="IPR013783">
    <property type="entry name" value="Ig-like_fold"/>
</dbReference>
<gene>
    <name evidence="2" type="ORF">J2X04_002690</name>
</gene>
<keyword evidence="3" id="KW-1185">Reference proteome</keyword>
<name>A0ABU1VS44_9GAMM</name>
<feature type="domain" description="Nbr1 FW" evidence="1">
    <location>
        <begin position="399"/>
        <end position="482"/>
    </location>
</feature>
<sequence>MKLALARAASMRVSSRSGKRPASSHCFDLHASIDRRACLRAAIGKALDREQWPRRHASGSAQAMRAYGKGGVNSVHQSKEWVRMKKLLFAALLLCSWTATAQVQPKYFGYYANNGAVSENADHTNITHIGVWTSDRVQALNSLLAELQQARAHGVKAMLAVAPFLFKQGAGGACPYQLESSASIHWNTLVTTLVDGGYIVPGNSAASTVVAFYPVDEPEKCGLSDASGLAHPALANALSTIRADYRTRDIPVAVIASENYGSALQGLRLFDWTGLDCYGCGSVPPWQDLSQTAKNTAYLDAARSFWAKINVSQQKHILVPQAATGGMMTDYGYAHNPTIMYQAFLGDPKMAMLLPFLWKHTNTTGVSGNASLKADYNTIGHMIRNDAEFMRQSVPAYMDPGATQAVSVTLRNTGTTTWAVGGTYRLKAVGASWGIGSVVLAQAVPSGSEATFNFNVVAPAQAGTYGFRWQMERTGVVLFGQPTANVQVTVGDGDEPPPSGGECNPVTHICTEVP</sequence>
<organism evidence="2 3">
    <name type="scientific">Agrilutibacter niabensis</name>
    <dbReference type="NCBI Taxonomy" id="380628"/>
    <lineage>
        <taxon>Bacteria</taxon>
        <taxon>Pseudomonadati</taxon>
        <taxon>Pseudomonadota</taxon>
        <taxon>Gammaproteobacteria</taxon>
        <taxon>Lysobacterales</taxon>
        <taxon>Lysobacteraceae</taxon>
        <taxon>Agrilutibacter</taxon>
    </lineage>
</organism>
<accession>A0ABU1VS44</accession>
<dbReference type="InterPro" id="IPR032350">
    <property type="entry name" value="Nbr1_FW"/>
</dbReference>
<evidence type="ECO:0000313" key="2">
    <source>
        <dbReference type="EMBL" id="MDR7100309.1"/>
    </source>
</evidence>
<dbReference type="Gene3D" id="2.60.40.10">
    <property type="entry name" value="Immunoglobulins"/>
    <property type="match status" value="1"/>
</dbReference>
<evidence type="ECO:0000259" key="1">
    <source>
        <dbReference type="Pfam" id="PF16158"/>
    </source>
</evidence>
<dbReference type="Pfam" id="PF16158">
    <property type="entry name" value="N_BRCA1_IG"/>
    <property type="match status" value="1"/>
</dbReference>
<protein>
    <recommendedName>
        <fullName evidence="1">Nbr1 FW domain-containing protein</fullName>
    </recommendedName>
</protein>
<comment type="caution">
    <text evidence="2">The sequence shown here is derived from an EMBL/GenBank/DDBJ whole genome shotgun (WGS) entry which is preliminary data.</text>
</comment>
<dbReference type="EMBL" id="JAVDVW010000002">
    <property type="protein sequence ID" value="MDR7100309.1"/>
    <property type="molecule type" value="Genomic_DNA"/>
</dbReference>
<evidence type="ECO:0000313" key="3">
    <source>
        <dbReference type="Proteomes" id="UP001267878"/>
    </source>
</evidence>
<reference evidence="2 3" key="1">
    <citation type="submission" date="2023-07" db="EMBL/GenBank/DDBJ databases">
        <title>Sorghum-associated microbial communities from plants grown in Nebraska, USA.</title>
        <authorList>
            <person name="Schachtman D."/>
        </authorList>
    </citation>
    <scope>NUCLEOTIDE SEQUENCE [LARGE SCALE GENOMIC DNA]</scope>
    <source>
        <strain evidence="2 3">BE187</strain>
    </source>
</reference>
<proteinExistence type="predicted"/>
<dbReference type="Proteomes" id="UP001267878">
    <property type="component" value="Unassembled WGS sequence"/>
</dbReference>